<name>I6YTE2_9BACT</name>
<reference evidence="9" key="1">
    <citation type="journal article" date="2012" name="PLoS ONE">
        <title>Functional metagenomics unveils a multifunctional glycosyl hydrolase from the family 43 catalysing the breakdown of plant polymers in the calf rumen.</title>
        <authorList>
            <person name="Ferrer M."/>
            <person name="Ghazi A."/>
            <person name="Beloqui A."/>
            <person name="Vieites J.M."/>
            <person name="Lopez-Cortes N."/>
            <person name="Marin-Navarro J."/>
            <person name="Nechitaylo T.Y."/>
            <person name="Guazzaroni M.E."/>
            <person name="Polaina J."/>
            <person name="Waliczek A."/>
            <person name="Chernikova T.N."/>
            <person name="Reva O.N."/>
            <person name="Golyshina O.V."/>
            <person name="Golyshin P.N."/>
        </authorList>
    </citation>
    <scope>NUCLEOTIDE SEQUENCE</scope>
</reference>
<feature type="site" description="Important for catalytic activity, responsible for pKa modulation of the active site Glu and correct orientation of both the proton donor and substrate" evidence="5">
    <location>
        <position position="150"/>
    </location>
</feature>
<evidence type="ECO:0000256" key="3">
    <source>
        <dbReference type="ARBA" id="ARBA00023295"/>
    </source>
</evidence>
<dbReference type="InterPro" id="IPR013320">
    <property type="entry name" value="ConA-like_dom_sf"/>
</dbReference>
<dbReference type="InterPro" id="IPR051795">
    <property type="entry name" value="Glycosyl_Hydrlase_43"/>
</dbReference>
<dbReference type="PANTHER" id="PTHR42812:SF15">
    <property type="entry name" value="HYDROLASE, PUTATIVE (AFU_ORTHOLOGUE AFUA_2G00930)-RELATED"/>
    <property type="match status" value="1"/>
</dbReference>
<evidence type="ECO:0000256" key="1">
    <source>
        <dbReference type="ARBA" id="ARBA00009865"/>
    </source>
</evidence>
<feature type="chain" id="PRO_5003706837" evidence="7">
    <location>
        <begin position="22"/>
        <end position="539"/>
    </location>
</feature>
<dbReference type="Gene3D" id="2.60.120.200">
    <property type="match status" value="1"/>
</dbReference>
<keyword evidence="2 6" id="KW-0378">Hydrolase</keyword>
<dbReference type="EMBL" id="JQ303339">
    <property type="protein sequence ID" value="AFN57689.1"/>
    <property type="molecule type" value="Genomic_DNA"/>
</dbReference>
<dbReference type="Gene3D" id="2.115.10.20">
    <property type="entry name" value="Glycosyl hydrolase domain, family 43"/>
    <property type="match status" value="1"/>
</dbReference>
<dbReference type="GO" id="GO:0004553">
    <property type="term" value="F:hydrolase activity, hydrolyzing O-glycosyl compounds"/>
    <property type="evidence" value="ECO:0007669"/>
    <property type="project" value="InterPro"/>
</dbReference>
<dbReference type="Pfam" id="PF04616">
    <property type="entry name" value="Glyco_hydro_43"/>
    <property type="match status" value="1"/>
</dbReference>
<dbReference type="InterPro" id="IPR041542">
    <property type="entry name" value="GH43_C2"/>
</dbReference>
<dbReference type="SUPFAM" id="SSF49899">
    <property type="entry name" value="Concanavalin A-like lectins/glucanases"/>
    <property type="match status" value="1"/>
</dbReference>
<dbReference type="AlphaFoldDB" id="I6YTE2"/>
<proteinExistence type="inferred from homology"/>
<feature type="signal peptide" evidence="7">
    <location>
        <begin position="1"/>
        <end position="21"/>
    </location>
</feature>
<feature type="active site" description="Proton donor" evidence="4">
    <location>
        <position position="200"/>
    </location>
</feature>
<dbReference type="PANTHER" id="PTHR42812">
    <property type="entry name" value="BETA-XYLOSIDASE"/>
    <property type="match status" value="1"/>
</dbReference>
<dbReference type="GO" id="GO:0005975">
    <property type="term" value="P:carbohydrate metabolic process"/>
    <property type="evidence" value="ECO:0007669"/>
    <property type="project" value="InterPro"/>
</dbReference>
<feature type="domain" description="Beta-xylosidase C-terminal Concanavalin A-like" evidence="8">
    <location>
        <begin position="321"/>
        <end position="522"/>
    </location>
</feature>
<dbReference type="InterPro" id="IPR023296">
    <property type="entry name" value="Glyco_hydro_beta-prop_sf"/>
</dbReference>
<evidence type="ECO:0000256" key="5">
    <source>
        <dbReference type="PIRSR" id="PIRSR606710-2"/>
    </source>
</evidence>
<dbReference type="SUPFAM" id="SSF75005">
    <property type="entry name" value="Arabinanase/levansucrase/invertase"/>
    <property type="match status" value="1"/>
</dbReference>
<sequence>MKTGMLLSLTPVLAAAMTVFAAGAGERAAYRNPVIYADCPDPTMCRAGDYVYLVTTTMHFVPGAPVMRSKDMVHWETVSYVFDRFDFGPQYSLEDGKSAYGGGQWATSLVHHGGKFYAWFIANGSGGFVYTADRPEGPWKLLTRAPHLHDCSILFDDDGRVYGFHGSGRVTELELDFSAVKKGGLDRQLFERGEETALLEGSAAFKKDGYYYLMMVSAYLPGHVRREVCYRARSLTGAWEKKVILETAFESYGGVGQGCVVACPDGRWRALVFQDRGGIGRVPCLMGVTWKDGWPMLGDADGKIPNDVSKAYPDLSGIAGSDDFGARELSLLWQWNHNPLEGAWSLSERPGWLRLKARHKAENIFFARNTLTQRMIGPACTGEIRMDVSKMKDGDRAGFAAFQSDSALLSVVMADGRRRLVMSEEKSVFDNNRRIAKTESVERASVPLASDVVYMRIRADFRPGQDWAELDWSLDGKSWHRIGPRVGMHFDWQRFFVGTRFALFCYSAAPSGGSVDIDGFRLTRGEDEVRPQPHVGSLR</sequence>
<dbReference type="Pfam" id="PF17851">
    <property type="entry name" value="GH43_C2"/>
    <property type="match status" value="1"/>
</dbReference>
<keyword evidence="7" id="KW-0732">Signal</keyword>
<evidence type="ECO:0000256" key="7">
    <source>
        <dbReference type="SAM" id="SignalP"/>
    </source>
</evidence>
<evidence type="ECO:0000313" key="9">
    <source>
        <dbReference type="EMBL" id="AFN57689.1"/>
    </source>
</evidence>
<dbReference type="InterPro" id="IPR006710">
    <property type="entry name" value="Glyco_hydro_43"/>
</dbReference>
<feature type="active site" description="Proton acceptor" evidence="4">
    <location>
        <position position="41"/>
    </location>
</feature>
<keyword evidence="3 6" id="KW-0326">Glycosidase</keyword>
<evidence type="ECO:0000256" key="2">
    <source>
        <dbReference type="ARBA" id="ARBA00022801"/>
    </source>
</evidence>
<accession>I6YTE2</accession>
<protein>
    <submittedName>
        <fullName evidence="9">Alpha-L-arabinofuranosidase GHF43</fullName>
    </submittedName>
</protein>
<organism evidence="9">
    <name type="scientific">uncultured bacterium r_03</name>
    <dbReference type="NCBI Taxonomy" id="1132278"/>
    <lineage>
        <taxon>Bacteria</taxon>
        <taxon>environmental samples</taxon>
    </lineage>
</organism>
<evidence type="ECO:0000259" key="8">
    <source>
        <dbReference type="Pfam" id="PF17851"/>
    </source>
</evidence>
<dbReference type="CDD" id="cd09001">
    <property type="entry name" value="GH43_FsAxh1-like"/>
    <property type="match status" value="1"/>
</dbReference>
<evidence type="ECO:0000256" key="6">
    <source>
        <dbReference type="RuleBase" id="RU361187"/>
    </source>
</evidence>
<comment type="similarity">
    <text evidence="1 6">Belongs to the glycosyl hydrolase 43 family.</text>
</comment>
<evidence type="ECO:0000256" key="4">
    <source>
        <dbReference type="PIRSR" id="PIRSR606710-1"/>
    </source>
</evidence>